<dbReference type="InterPro" id="IPR017464">
    <property type="entry name" value="Sugar_tfrase_EpsB_2"/>
</dbReference>
<keyword evidence="4 7" id="KW-0812">Transmembrane</keyword>
<organism evidence="9 10">
    <name type="scientific">Luteibacter yeojuensis</name>
    <dbReference type="NCBI Taxonomy" id="345309"/>
    <lineage>
        <taxon>Bacteria</taxon>
        <taxon>Pseudomonadati</taxon>
        <taxon>Pseudomonadota</taxon>
        <taxon>Gammaproteobacteria</taxon>
        <taxon>Lysobacterales</taxon>
        <taxon>Rhodanobacteraceae</taxon>
        <taxon>Luteibacter</taxon>
    </lineage>
</organism>
<proteinExistence type="inferred from homology"/>
<dbReference type="RefSeq" id="WP_045831414.1">
    <property type="nucleotide sequence ID" value="NZ_JZRB01000085.1"/>
</dbReference>
<evidence type="ECO:0000256" key="6">
    <source>
        <dbReference type="ARBA" id="ARBA00023136"/>
    </source>
</evidence>
<dbReference type="PATRIC" id="fig|345309.4.peg.4104"/>
<dbReference type="GO" id="GO:0016780">
    <property type="term" value="F:phosphotransferase activity, for other substituted phosphate groups"/>
    <property type="evidence" value="ECO:0007669"/>
    <property type="project" value="TreeGrafter"/>
</dbReference>
<comment type="subcellular location">
    <subcellularLocation>
        <location evidence="1">Membrane</location>
        <topology evidence="1">Multi-pass membrane protein</topology>
    </subcellularLocation>
</comment>
<evidence type="ECO:0000256" key="1">
    <source>
        <dbReference type="ARBA" id="ARBA00004141"/>
    </source>
</evidence>
<dbReference type="PANTHER" id="PTHR30576">
    <property type="entry name" value="COLANIC BIOSYNTHESIS UDP-GLUCOSE LIPID CARRIER TRANSFERASE"/>
    <property type="match status" value="1"/>
</dbReference>
<keyword evidence="5 7" id="KW-1133">Transmembrane helix</keyword>
<dbReference type="Gene3D" id="3.40.50.720">
    <property type="entry name" value="NAD(P)-binding Rossmann-like Domain"/>
    <property type="match status" value="1"/>
</dbReference>
<feature type="domain" description="Bacterial sugar transferase" evidence="8">
    <location>
        <begin position="275"/>
        <end position="460"/>
    </location>
</feature>
<dbReference type="OrthoDB" id="9808602at2"/>
<feature type="transmembrane region" description="Helical" evidence="7">
    <location>
        <begin position="83"/>
        <end position="104"/>
    </location>
</feature>
<feature type="transmembrane region" description="Helical" evidence="7">
    <location>
        <begin position="12"/>
        <end position="38"/>
    </location>
</feature>
<feature type="transmembrane region" description="Helical" evidence="7">
    <location>
        <begin position="116"/>
        <end position="136"/>
    </location>
</feature>
<keyword evidence="10" id="KW-1185">Reference proteome</keyword>
<evidence type="ECO:0000256" key="3">
    <source>
        <dbReference type="ARBA" id="ARBA00022679"/>
    </source>
</evidence>
<dbReference type="InterPro" id="IPR003362">
    <property type="entry name" value="Bact_transf"/>
</dbReference>
<sequence>MLRLFRQPIVRWITLLAIVELLLLALSLNLATFIRFAPSPEDLQASSDTVIARATMFAVVIFLGMAALGEYRGNLRMSWRGQLARHAIAFTFGGLALIVGYYVVPQAYVGRGVLSMALAIGFLTTAGFRGLFMRLVEMDALKRRVLVYGAGQRAAQIHTRMRRRSDRRGFFLVGYIPGPNDTPQVPEQVLLGRDEALADVVRRERISEIVVGVDDRRGSLPMDDLLACRQLGVQITDLTTFVEREAGRVQLTMLDPSWLVFSGGFNATPVALFLKRAFDIAASLAIALLCWPLMLGTALAIRLESGKGQPIFYRQERVGEHGRTFWLYKFRSMRTDAEMDGVARWAKANDDRITRVGRIARKLRFDELPQLWNVVRGDMSIVGPRPERPQFVSDLEGKIRYYNLRHSIKPGLAGWAQLCYSYGASEEDAAEKLKYDLFYVKNHSLFLDLVILIETVEVVIFGRGAR</sequence>
<protein>
    <submittedName>
        <fullName evidence="9">Sugar transferase</fullName>
    </submittedName>
</protein>
<evidence type="ECO:0000313" key="9">
    <source>
        <dbReference type="EMBL" id="KJV24938.1"/>
    </source>
</evidence>
<keyword evidence="6 7" id="KW-0472">Membrane</keyword>
<dbReference type="AlphaFoldDB" id="A0A0F3K166"/>
<evidence type="ECO:0000256" key="7">
    <source>
        <dbReference type="SAM" id="Phobius"/>
    </source>
</evidence>
<dbReference type="PANTHER" id="PTHR30576:SF0">
    <property type="entry name" value="UNDECAPRENYL-PHOSPHATE N-ACETYLGALACTOSAMINYL 1-PHOSPHATE TRANSFERASE-RELATED"/>
    <property type="match status" value="1"/>
</dbReference>
<comment type="similarity">
    <text evidence="2">Belongs to the bacterial sugar transferase family.</text>
</comment>
<dbReference type="InterPro" id="IPR017475">
    <property type="entry name" value="EPS_sugar_tfrase"/>
</dbReference>
<reference evidence="9 10" key="1">
    <citation type="submission" date="2015-03" db="EMBL/GenBank/DDBJ databases">
        <title>Draft genome sequence of Luteibacter yeojuensis strain SU11.</title>
        <authorList>
            <person name="Sulaiman J."/>
            <person name="Priya K."/>
            <person name="Chan K.-G."/>
        </authorList>
    </citation>
    <scope>NUCLEOTIDE SEQUENCE [LARGE SCALE GENOMIC DNA]</scope>
    <source>
        <strain evidence="9 10">SU11</strain>
    </source>
</reference>
<dbReference type="NCBIfam" id="TIGR03013">
    <property type="entry name" value="EpsB_2"/>
    <property type="match status" value="1"/>
</dbReference>
<dbReference type="Proteomes" id="UP000033651">
    <property type="component" value="Unassembled WGS sequence"/>
</dbReference>
<gene>
    <name evidence="9" type="ORF">VI08_20050</name>
</gene>
<dbReference type="GO" id="GO:0016020">
    <property type="term" value="C:membrane"/>
    <property type="evidence" value="ECO:0007669"/>
    <property type="project" value="UniProtKB-SubCell"/>
</dbReference>
<comment type="caution">
    <text evidence="9">The sequence shown here is derived from an EMBL/GenBank/DDBJ whole genome shotgun (WGS) entry which is preliminary data.</text>
</comment>
<dbReference type="EMBL" id="JZRB01000085">
    <property type="protein sequence ID" value="KJV24938.1"/>
    <property type="molecule type" value="Genomic_DNA"/>
</dbReference>
<evidence type="ECO:0000259" key="8">
    <source>
        <dbReference type="Pfam" id="PF02397"/>
    </source>
</evidence>
<evidence type="ECO:0000256" key="4">
    <source>
        <dbReference type="ARBA" id="ARBA00022692"/>
    </source>
</evidence>
<dbReference type="Pfam" id="PF02397">
    <property type="entry name" value="Bac_transf"/>
    <property type="match status" value="1"/>
</dbReference>
<dbReference type="NCBIfam" id="TIGR03025">
    <property type="entry name" value="EPS_sugtrans"/>
    <property type="match status" value="1"/>
</dbReference>
<evidence type="ECO:0000256" key="5">
    <source>
        <dbReference type="ARBA" id="ARBA00022989"/>
    </source>
</evidence>
<evidence type="ECO:0000313" key="10">
    <source>
        <dbReference type="Proteomes" id="UP000033651"/>
    </source>
</evidence>
<keyword evidence="3 9" id="KW-0808">Transferase</keyword>
<feature type="transmembrane region" description="Helical" evidence="7">
    <location>
        <begin position="280"/>
        <end position="301"/>
    </location>
</feature>
<accession>A0A0F3K166</accession>
<evidence type="ECO:0000256" key="2">
    <source>
        <dbReference type="ARBA" id="ARBA00006464"/>
    </source>
</evidence>
<name>A0A0F3K166_9GAMM</name>
<feature type="transmembrane region" description="Helical" evidence="7">
    <location>
        <begin position="50"/>
        <end position="71"/>
    </location>
</feature>